<dbReference type="InterPro" id="IPR041492">
    <property type="entry name" value="HAD_2"/>
</dbReference>
<dbReference type="RefSeq" id="WP_127725221.1">
    <property type="nucleotide sequence ID" value="NZ_RLIH01000017.1"/>
</dbReference>
<dbReference type="SFLD" id="SFLDS00003">
    <property type="entry name" value="Haloacid_Dehalogenase"/>
    <property type="match status" value="1"/>
</dbReference>
<dbReference type="GO" id="GO:0008967">
    <property type="term" value="F:phosphoglycolate phosphatase activity"/>
    <property type="evidence" value="ECO:0007669"/>
    <property type="project" value="TreeGrafter"/>
</dbReference>
<dbReference type="SFLD" id="SFLDG01129">
    <property type="entry name" value="C1.5:_HAD__Beta-PGM__Phosphata"/>
    <property type="match status" value="1"/>
</dbReference>
<comment type="caution">
    <text evidence="1">The sequence shown here is derived from an EMBL/GenBank/DDBJ whole genome shotgun (WGS) entry which is preliminary data.</text>
</comment>
<dbReference type="OrthoDB" id="9797743at2"/>
<gene>
    <name evidence="1" type="ORF">EF514_09575</name>
</gene>
<dbReference type="Pfam" id="PF13419">
    <property type="entry name" value="HAD_2"/>
    <property type="match status" value="1"/>
</dbReference>
<organism evidence="1 2">
    <name type="scientific">Anaerosphaera multitolerans</name>
    <dbReference type="NCBI Taxonomy" id="2487351"/>
    <lineage>
        <taxon>Bacteria</taxon>
        <taxon>Bacillati</taxon>
        <taxon>Bacillota</taxon>
        <taxon>Tissierellia</taxon>
        <taxon>Tissierellales</taxon>
        <taxon>Peptoniphilaceae</taxon>
        <taxon>Anaerosphaera</taxon>
    </lineage>
</organism>
<dbReference type="SUPFAM" id="SSF56784">
    <property type="entry name" value="HAD-like"/>
    <property type="match status" value="1"/>
</dbReference>
<dbReference type="CDD" id="cd01427">
    <property type="entry name" value="HAD_like"/>
    <property type="match status" value="1"/>
</dbReference>
<proteinExistence type="predicted"/>
<dbReference type="Gene3D" id="1.10.150.240">
    <property type="entry name" value="Putative phosphatase, domain 2"/>
    <property type="match status" value="1"/>
</dbReference>
<dbReference type="InterPro" id="IPR036412">
    <property type="entry name" value="HAD-like_sf"/>
</dbReference>
<dbReference type="PANTHER" id="PTHR43434">
    <property type="entry name" value="PHOSPHOGLYCOLATE PHOSPHATASE"/>
    <property type="match status" value="1"/>
</dbReference>
<dbReference type="InterPro" id="IPR023198">
    <property type="entry name" value="PGP-like_dom2"/>
</dbReference>
<reference evidence="1 2" key="1">
    <citation type="submission" date="2018-11" db="EMBL/GenBank/DDBJ databases">
        <title>Genome sequencing and assembly of Anaerosphaera sp. nov., GS7-6-2.</title>
        <authorList>
            <person name="Rettenmaier R."/>
            <person name="Liebl W."/>
            <person name="Zverlov V."/>
        </authorList>
    </citation>
    <scope>NUCLEOTIDE SEQUENCE [LARGE SCALE GENOMIC DNA]</scope>
    <source>
        <strain evidence="1 2">GS7-6-2</strain>
    </source>
</reference>
<dbReference type="Proteomes" id="UP000288812">
    <property type="component" value="Unassembled WGS sequence"/>
</dbReference>
<dbReference type="AlphaFoldDB" id="A0A437S4U3"/>
<protein>
    <submittedName>
        <fullName evidence="1">HAD family phosphatase</fullName>
    </submittedName>
</protein>
<dbReference type="Gene3D" id="3.40.50.1000">
    <property type="entry name" value="HAD superfamily/HAD-like"/>
    <property type="match status" value="1"/>
</dbReference>
<dbReference type="InterPro" id="IPR023214">
    <property type="entry name" value="HAD_sf"/>
</dbReference>
<accession>A0A437S4U3</accession>
<evidence type="ECO:0000313" key="2">
    <source>
        <dbReference type="Proteomes" id="UP000288812"/>
    </source>
</evidence>
<dbReference type="EMBL" id="RLIH01000017">
    <property type="protein sequence ID" value="RVU54014.1"/>
    <property type="molecule type" value="Genomic_DNA"/>
</dbReference>
<name>A0A437S4U3_9FIRM</name>
<dbReference type="GO" id="GO:0006281">
    <property type="term" value="P:DNA repair"/>
    <property type="evidence" value="ECO:0007669"/>
    <property type="project" value="TreeGrafter"/>
</dbReference>
<sequence length="212" mass="24895">MKAVVFDLDGTLIDSMDMWENLQKTFVEDKNLILTDEVSQTMATMSLNLSSAYLKEYYNLKDSAQDIYNYFKKIIINYYINEAKPKEDAFETVEAYNDLGYDVVLGTATNYEFIEPLLDRFDLKRHFKFVQTVHSIKTNKDNSKFFKLISDKLEVVPDKIFLFDDARFALNAAKDIGIKTVAVYDKYSEKFWNEIKTENDYAIKTFKDWDVK</sequence>
<dbReference type="PANTHER" id="PTHR43434:SF1">
    <property type="entry name" value="PHOSPHOGLYCOLATE PHOSPHATASE"/>
    <property type="match status" value="1"/>
</dbReference>
<evidence type="ECO:0000313" key="1">
    <source>
        <dbReference type="EMBL" id="RVU54014.1"/>
    </source>
</evidence>
<keyword evidence="2" id="KW-1185">Reference proteome</keyword>
<dbReference type="InterPro" id="IPR050155">
    <property type="entry name" value="HAD-like_hydrolase_sf"/>
</dbReference>